<reference evidence="1 2" key="1">
    <citation type="submission" date="2016-10" db="EMBL/GenBank/DDBJ databases">
        <authorList>
            <person name="de Groot N.N."/>
        </authorList>
    </citation>
    <scope>NUCLEOTIDE SEQUENCE [LARGE SCALE GENOMIC DNA]</scope>
    <source>
        <strain evidence="1 2">DSM 16957</strain>
    </source>
</reference>
<sequence>MSNCVFTPEVTNTLLDKLGSDDSFREQFLGNPALALHTLGINVDPAHVPAIRRLPTKESIQANRAAFASKLEGQTGLFIFMVE</sequence>
<dbReference type="RefSeq" id="WP_091242569.1">
    <property type="nucleotide sequence ID" value="NZ_FNAG01000006.1"/>
</dbReference>
<dbReference type="AlphaFoldDB" id="A0A1G6X2F6"/>
<dbReference type="NCBIfam" id="TIGR04509">
    <property type="entry name" value="mod_pep_NH_fam"/>
    <property type="match status" value="1"/>
</dbReference>
<keyword evidence="2" id="KW-1185">Reference proteome</keyword>
<protein>
    <submittedName>
        <fullName evidence="1">Putative modified peptide</fullName>
    </submittedName>
</protein>
<dbReference type="EMBL" id="FNAG01000006">
    <property type="protein sequence ID" value="SDD72291.1"/>
    <property type="molecule type" value="Genomic_DNA"/>
</dbReference>
<accession>A0A1G6X2F6</accession>
<organism evidence="1 2">
    <name type="scientific">Aquimonas voraii</name>
    <dbReference type="NCBI Taxonomy" id="265719"/>
    <lineage>
        <taxon>Bacteria</taxon>
        <taxon>Pseudomonadati</taxon>
        <taxon>Pseudomonadota</taxon>
        <taxon>Gammaproteobacteria</taxon>
        <taxon>Lysobacterales</taxon>
        <taxon>Lysobacteraceae</taxon>
        <taxon>Aquimonas</taxon>
    </lineage>
</organism>
<dbReference type="InterPro" id="IPR030976">
    <property type="entry name" value="Mod_pep_NH_fam"/>
</dbReference>
<evidence type="ECO:0000313" key="2">
    <source>
        <dbReference type="Proteomes" id="UP000199603"/>
    </source>
</evidence>
<gene>
    <name evidence="1" type="ORF">SAMN04488509_1067</name>
</gene>
<evidence type="ECO:0000313" key="1">
    <source>
        <dbReference type="EMBL" id="SDD72291.1"/>
    </source>
</evidence>
<dbReference type="Proteomes" id="UP000199603">
    <property type="component" value="Unassembled WGS sequence"/>
</dbReference>
<name>A0A1G6X2F6_9GAMM</name>
<dbReference type="OrthoDB" id="6008593at2"/>
<proteinExistence type="predicted"/>